<proteinExistence type="predicted"/>
<dbReference type="Proteomes" id="UP000030755">
    <property type="component" value="Unassembled WGS sequence"/>
</dbReference>
<gene>
    <name evidence="1" type="ORF">O9G_002134</name>
</gene>
<sequence length="278" mass="32148">MNMPGTLALVKVHLEYFSKNPNFNGINYPKLNPKSLGTLNFSVLLSPFENILGIKMKIKERINDSVELNEISILNKDERNEMVEIDIGDNFDFEAESNELGLSYHYIYKELKQGVNNMEFWDRNNAIIRIPIEKESNRLNEGLPSSITASFYINSIRRQIHATNYNRKDNESIVKMSYQHEKTKQKKSLRSRFNENTLSIIKNHFNTPKYGIIVGTSDPEIEKNNSECVLRHDTDIESLGGFNWAIPTFSKIADEQISANSKVQNDTKLRSLRENTYF</sequence>
<organism evidence="1 2">
    <name type="scientific">Rozella allomycis (strain CSF55)</name>
    <dbReference type="NCBI Taxonomy" id="988480"/>
    <lineage>
        <taxon>Eukaryota</taxon>
        <taxon>Fungi</taxon>
        <taxon>Fungi incertae sedis</taxon>
        <taxon>Cryptomycota</taxon>
        <taxon>Cryptomycota incertae sedis</taxon>
        <taxon>Rozella</taxon>
    </lineage>
</organism>
<keyword evidence="2" id="KW-1185">Reference proteome</keyword>
<dbReference type="AlphaFoldDB" id="A0A075AUT2"/>
<protein>
    <submittedName>
        <fullName evidence="1">Uncharacterized protein</fullName>
    </submittedName>
</protein>
<dbReference type="EMBL" id="KE561161">
    <property type="protein sequence ID" value="EPZ32294.1"/>
    <property type="molecule type" value="Genomic_DNA"/>
</dbReference>
<evidence type="ECO:0000313" key="2">
    <source>
        <dbReference type="Proteomes" id="UP000030755"/>
    </source>
</evidence>
<dbReference type="HOGENOM" id="CLU_1001686_0_0_1"/>
<accession>A0A075AUT2</accession>
<name>A0A075AUT2_ROZAC</name>
<reference evidence="1 2" key="1">
    <citation type="journal article" date="2013" name="Curr. Biol.">
        <title>Shared signatures of parasitism and phylogenomics unite Cryptomycota and microsporidia.</title>
        <authorList>
            <person name="James T.Y."/>
            <person name="Pelin A."/>
            <person name="Bonen L."/>
            <person name="Ahrendt S."/>
            <person name="Sain D."/>
            <person name="Corradi N."/>
            <person name="Stajich J.E."/>
        </authorList>
    </citation>
    <scope>NUCLEOTIDE SEQUENCE [LARGE SCALE GENOMIC DNA]</scope>
    <source>
        <strain evidence="1 2">CSF55</strain>
    </source>
</reference>
<evidence type="ECO:0000313" key="1">
    <source>
        <dbReference type="EMBL" id="EPZ32294.1"/>
    </source>
</evidence>